<dbReference type="EMBL" id="CP001114">
    <property type="protein sequence ID" value="AHX26526.1"/>
    <property type="molecule type" value="Genomic_DNA"/>
</dbReference>
<dbReference type="PaxDb" id="546414-Deide_16852"/>
<dbReference type="AlphaFoldDB" id="X5HLG9"/>
<dbReference type="STRING" id="546414.Deide_16852"/>
<protein>
    <submittedName>
        <fullName evidence="1">Uncharacterized protein</fullName>
    </submittedName>
</protein>
<dbReference type="HOGENOM" id="CLU_2492676_0_0_0"/>
<dbReference type="Proteomes" id="UP000002208">
    <property type="component" value="Chromosome"/>
</dbReference>
<dbReference type="RefSeq" id="WP_041227206.1">
    <property type="nucleotide sequence ID" value="NC_012526.1"/>
</dbReference>
<accession>X5HLG9</accession>
<dbReference type="OrthoDB" id="69276at2"/>
<reference evidence="1 2" key="1">
    <citation type="journal article" date="2009" name="PLoS Genet.">
        <title>Alliance of proteomics and genomics to unravel the specificities of Sahara bacterium Deinococcus deserti.</title>
        <authorList>
            <person name="de Groot A."/>
            <person name="Dulermo R."/>
            <person name="Ortet P."/>
            <person name="Blanchard L."/>
            <person name="Guerin P."/>
            <person name="Fernandez B."/>
            <person name="Vacherie B."/>
            <person name="Dossat C."/>
            <person name="Jolivet E."/>
            <person name="Siguier P."/>
            <person name="Chandler M."/>
            <person name="Barakat M."/>
            <person name="Dedieu A."/>
            <person name="Barbe V."/>
            <person name="Heulin T."/>
            <person name="Sommer S."/>
            <person name="Achouak W."/>
            <person name="Armengaud J."/>
        </authorList>
    </citation>
    <scope>NUCLEOTIDE SEQUENCE [LARGE SCALE GENOMIC DNA]</scope>
    <source>
        <strain evidence="2">DSM 17065 / CIP 109153 / LMG 22923 / VCD115</strain>
    </source>
</reference>
<evidence type="ECO:0000313" key="1">
    <source>
        <dbReference type="EMBL" id="AHX26526.1"/>
    </source>
</evidence>
<dbReference type="KEGG" id="ddr:Deide_16852"/>
<sequence>MFWCKDGYAPTARLSDLLGQGGLIAVADADAPAGLRWSPAPYKNAMLDEDAIDRYLVWRAESFPAKPQPWGLDTIYILPAHTASKP</sequence>
<name>X5HLG9_DEIDV</name>
<proteinExistence type="predicted"/>
<organism evidence="1 2">
    <name type="scientific">Deinococcus deserti (strain DSM 17065 / CIP 109153 / LMG 22923 / VCD115)</name>
    <dbReference type="NCBI Taxonomy" id="546414"/>
    <lineage>
        <taxon>Bacteria</taxon>
        <taxon>Thermotogati</taxon>
        <taxon>Deinococcota</taxon>
        <taxon>Deinococci</taxon>
        <taxon>Deinococcales</taxon>
        <taxon>Deinococcaceae</taxon>
        <taxon>Deinococcus</taxon>
    </lineage>
</organism>
<evidence type="ECO:0000313" key="2">
    <source>
        <dbReference type="Proteomes" id="UP000002208"/>
    </source>
</evidence>
<gene>
    <name evidence="1" type="ordered locus">Deide_16852</name>
</gene>
<keyword evidence="2" id="KW-1185">Reference proteome</keyword>